<organism evidence="1 2">
    <name type="scientific">Achaetomium macrosporum</name>
    <dbReference type="NCBI Taxonomy" id="79813"/>
    <lineage>
        <taxon>Eukaryota</taxon>
        <taxon>Fungi</taxon>
        <taxon>Dikarya</taxon>
        <taxon>Ascomycota</taxon>
        <taxon>Pezizomycotina</taxon>
        <taxon>Sordariomycetes</taxon>
        <taxon>Sordariomycetidae</taxon>
        <taxon>Sordariales</taxon>
        <taxon>Chaetomiaceae</taxon>
        <taxon>Achaetomium</taxon>
    </lineage>
</organism>
<reference evidence="1" key="2">
    <citation type="submission" date="2023-05" db="EMBL/GenBank/DDBJ databases">
        <authorList>
            <consortium name="Lawrence Berkeley National Laboratory"/>
            <person name="Steindorff A."/>
            <person name="Hensen N."/>
            <person name="Bonometti L."/>
            <person name="Westerberg I."/>
            <person name="Brannstrom I.O."/>
            <person name="Guillou S."/>
            <person name="Cros-Aarteil S."/>
            <person name="Calhoun S."/>
            <person name="Haridas S."/>
            <person name="Kuo A."/>
            <person name="Mondo S."/>
            <person name="Pangilinan J."/>
            <person name="Riley R."/>
            <person name="Labutti K."/>
            <person name="Andreopoulos B."/>
            <person name="Lipzen A."/>
            <person name="Chen C."/>
            <person name="Yanf M."/>
            <person name="Daum C."/>
            <person name="Ng V."/>
            <person name="Clum A."/>
            <person name="Ohm R."/>
            <person name="Martin F."/>
            <person name="Silar P."/>
            <person name="Natvig D."/>
            <person name="Lalanne C."/>
            <person name="Gautier V."/>
            <person name="Ament-Velasquez S.L."/>
            <person name="Kruys A."/>
            <person name="Hutchinson M.I."/>
            <person name="Powell A.J."/>
            <person name="Barry K."/>
            <person name="Miller A.N."/>
            <person name="Grigoriev I.V."/>
            <person name="Debuchy R."/>
            <person name="Gladieux P."/>
            <person name="Thoren M.H."/>
            <person name="Johannesson H."/>
        </authorList>
    </citation>
    <scope>NUCLEOTIDE SEQUENCE</scope>
    <source>
        <strain evidence="1">CBS 532.94</strain>
    </source>
</reference>
<dbReference type="CDD" id="cd09272">
    <property type="entry name" value="RNase_HI_RT_Ty1"/>
    <property type="match status" value="1"/>
</dbReference>
<keyword evidence="2" id="KW-1185">Reference proteome</keyword>
<evidence type="ECO:0000313" key="2">
    <source>
        <dbReference type="Proteomes" id="UP001303760"/>
    </source>
</evidence>
<evidence type="ECO:0000313" key="1">
    <source>
        <dbReference type="EMBL" id="KAK4234361.1"/>
    </source>
</evidence>
<dbReference type="EMBL" id="MU860380">
    <property type="protein sequence ID" value="KAK4234361.1"/>
    <property type="molecule type" value="Genomic_DNA"/>
</dbReference>
<accession>A0AAN7H4E2</accession>
<dbReference type="PANTHER" id="PTHR11439">
    <property type="entry name" value="GAG-POL-RELATED RETROTRANSPOSON"/>
    <property type="match status" value="1"/>
</dbReference>
<reference evidence="1" key="1">
    <citation type="journal article" date="2023" name="Mol. Phylogenet. Evol.">
        <title>Genome-scale phylogeny and comparative genomics of the fungal order Sordariales.</title>
        <authorList>
            <person name="Hensen N."/>
            <person name="Bonometti L."/>
            <person name="Westerberg I."/>
            <person name="Brannstrom I.O."/>
            <person name="Guillou S."/>
            <person name="Cros-Aarteil S."/>
            <person name="Calhoun S."/>
            <person name="Haridas S."/>
            <person name="Kuo A."/>
            <person name="Mondo S."/>
            <person name="Pangilinan J."/>
            <person name="Riley R."/>
            <person name="LaButti K."/>
            <person name="Andreopoulos B."/>
            <person name="Lipzen A."/>
            <person name="Chen C."/>
            <person name="Yan M."/>
            <person name="Daum C."/>
            <person name="Ng V."/>
            <person name="Clum A."/>
            <person name="Steindorff A."/>
            <person name="Ohm R.A."/>
            <person name="Martin F."/>
            <person name="Silar P."/>
            <person name="Natvig D.O."/>
            <person name="Lalanne C."/>
            <person name="Gautier V."/>
            <person name="Ament-Velasquez S.L."/>
            <person name="Kruys A."/>
            <person name="Hutchinson M.I."/>
            <person name="Powell A.J."/>
            <person name="Barry K."/>
            <person name="Miller A.N."/>
            <person name="Grigoriev I.V."/>
            <person name="Debuchy R."/>
            <person name="Gladieux P."/>
            <person name="Hiltunen Thoren M."/>
            <person name="Johannesson H."/>
        </authorList>
    </citation>
    <scope>NUCLEOTIDE SEQUENCE</scope>
    <source>
        <strain evidence="1">CBS 532.94</strain>
    </source>
</reference>
<sequence length="262" mass="29498">MSSASPTTTVDLIDYTRDSLKRSYNLKELGKVKRFLGFDVICNREARKVFPAKFKLPAIWEPLIDQQKTYMKDTGATNWISCSTRPDIAYTVSRLAKANAGPSQAHLNLIKHLLQYLKGTPDYSLEFGSRDLSITDLGHAVFTFIALSTTEAEFANLAPAALSTKWIARILEECGALQLKPTIIFTNSLNAHLTVINPINKARTRTIDIRYKWIIEQPTGDLLEVRHIKGVDMPAETKPLQKEKHAVFMRLLGMVARKVPWA</sequence>
<name>A0AAN7H4E2_9PEZI</name>
<comment type="caution">
    <text evidence="1">The sequence shown here is derived from an EMBL/GenBank/DDBJ whole genome shotgun (WGS) entry which is preliminary data.</text>
</comment>
<protein>
    <submittedName>
        <fullName evidence="1">Uncharacterized protein</fullName>
    </submittedName>
</protein>
<proteinExistence type="predicted"/>
<gene>
    <name evidence="1" type="ORF">C8A03DRAFT_47288</name>
</gene>
<dbReference type="AlphaFoldDB" id="A0AAN7H4E2"/>
<dbReference type="Proteomes" id="UP001303760">
    <property type="component" value="Unassembled WGS sequence"/>
</dbReference>